<proteinExistence type="predicted"/>
<keyword evidence="3" id="KW-1185">Reference proteome</keyword>
<accession>A0AAD8Q3W4</accession>
<keyword evidence="1" id="KW-0472">Membrane</keyword>
<gene>
    <name evidence="2" type="ORF">LY79DRAFT_548020</name>
</gene>
<protein>
    <submittedName>
        <fullName evidence="2">Uncharacterized protein</fullName>
    </submittedName>
</protein>
<dbReference type="Proteomes" id="UP001230504">
    <property type="component" value="Unassembled WGS sequence"/>
</dbReference>
<dbReference type="EMBL" id="JAHLJV010000017">
    <property type="protein sequence ID" value="KAK1595074.1"/>
    <property type="molecule type" value="Genomic_DNA"/>
</dbReference>
<evidence type="ECO:0000256" key="1">
    <source>
        <dbReference type="SAM" id="Phobius"/>
    </source>
</evidence>
<keyword evidence="1" id="KW-0812">Transmembrane</keyword>
<feature type="transmembrane region" description="Helical" evidence="1">
    <location>
        <begin position="70"/>
        <end position="91"/>
    </location>
</feature>
<comment type="caution">
    <text evidence="2">The sequence shown here is derived from an EMBL/GenBank/DDBJ whole genome shotgun (WGS) entry which is preliminary data.</text>
</comment>
<name>A0AAD8Q3W4_9PEZI</name>
<dbReference type="GeneID" id="85441609"/>
<evidence type="ECO:0000313" key="3">
    <source>
        <dbReference type="Proteomes" id="UP001230504"/>
    </source>
</evidence>
<dbReference type="RefSeq" id="XP_060416163.1">
    <property type="nucleotide sequence ID" value="XM_060557369.1"/>
</dbReference>
<dbReference type="AlphaFoldDB" id="A0AAD8Q3W4"/>
<sequence length="106" mass="11704">MSTASSINRHLSRCLLFPSPWSDMCILCFLPVVASSRLLAYLLASSLASAAGRVPAGIVKRLPCRIALRVAWFASFPSRTMLVFPFTYYAAFRNPLFSGFGLVVQR</sequence>
<reference evidence="2" key="1">
    <citation type="submission" date="2021-06" db="EMBL/GenBank/DDBJ databases">
        <title>Comparative genomics, transcriptomics and evolutionary studies reveal genomic signatures of adaptation to plant cell wall in hemibiotrophic fungi.</title>
        <authorList>
            <consortium name="DOE Joint Genome Institute"/>
            <person name="Baroncelli R."/>
            <person name="Diaz J.F."/>
            <person name="Benocci T."/>
            <person name="Peng M."/>
            <person name="Battaglia E."/>
            <person name="Haridas S."/>
            <person name="Andreopoulos W."/>
            <person name="Labutti K."/>
            <person name="Pangilinan J."/>
            <person name="Floch G.L."/>
            <person name="Makela M.R."/>
            <person name="Henrissat B."/>
            <person name="Grigoriev I.V."/>
            <person name="Crouch J.A."/>
            <person name="De Vries R.P."/>
            <person name="Sukno S.A."/>
            <person name="Thon M.R."/>
        </authorList>
    </citation>
    <scope>NUCLEOTIDE SEQUENCE</scope>
    <source>
        <strain evidence="2">CBS 125086</strain>
    </source>
</reference>
<evidence type="ECO:0000313" key="2">
    <source>
        <dbReference type="EMBL" id="KAK1595074.1"/>
    </source>
</evidence>
<organism evidence="2 3">
    <name type="scientific">Colletotrichum navitas</name>
    <dbReference type="NCBI Taxonomy" id="681940"/>
    <lineage>
        <taxon>Eukaryota</taxon>
        <taxon>Fungi</taxon>
        <taxon>Dikarya</taxon>
        <taxon>Ascomycota</taxon>
        <taxon>Pezizomycotina</taxon>
        <taxon>Sordariomycetes</taxon>
        <taxon>Hypocreomycetidae</taxon>
        <taxon>Glomerellales</taxon>
        <taxon>Glomerellaceae</taxon>
        <taxon>Colletotrichum</taxon>
        <taxon>Colletotrichum graminicola species complex</taxon>
    </lineage>
</organism>
<keyword evidence="1" id="KW-1133">Transmembrane helix</keyword>